<organism evidence="1 2">
    <name type="scientific">Shewanella carassii</name>
    <dbReference type="NCBI Taxonomy" id="1987584"/>
    <lineage>
        <taxon>Bacteria</taxon>
        <taxon>Pseudomonadati</taxon>
        <taxon>Pseudomonadota</taxon>
        <taxon>Gammaproteobacteria</taxon>
        <taxon>Alteromonadales</taxon>
        <taxon>Shewanellaceae</taxon>
        <taxon>Shewanella</taxon>
    </lineage>
</organism>
<dbReference type="RefSeq" id="WP_157929013.1">
    <property type="nucleotide sequence ID" value="NZ_BMKO01000003.1"/>
</dbReference>
<evidence type="ECO:0000313" key="2">
    <source>
        <dbReference type="Proteomes" id="UP000606498"/>
    </source>
</evidence>
<evidence type="ECO:0000313" key="1">
    <source>
        <dbReference type="EMBL" id="GGE76106.1"/>
    </source>
</evidence>
<name>A0ABQ1T4E3_9GAMM</name>
<reference evidence="2" key="1">
    <citation type="journal article" date="2019" name="Int. J. Syst. Evol. Microbiol.">
        <title>The Global Catalogue of Microorganisms (GCM) 10K type strain sequencing project: providing services to taxonomists for standard genome sequencing and annotation.</title>
        <authorList>
            <consortium name="The Broad Institute Genomics Platform"/>
            <consortium name="The Broad Institute Genome Sequencing Center for Infectious Disease"/>
            <person name="Wu L."/>
            <person name="Ma J."/>
        </authorList>
    </citation>
    <scope>NUCLEOTIDE SEQUENCE [LARGE SCALE GENOMIC DNA]</scope>
    <source>
        <strain evidence="2">CGMCC 1.16033</strain>
    </source>
</reference>
<accession>A0ABQ1T4E3</accession>
<comment type="caution">
    <text evidence="1">The sequence shown here is derived from an EMBL/GenBank/DDBJ whole genome shotgun (WGS) entry which is preliminary data.</text>
</comment>
<proteinExistence type="predicted"/>
<dbReference type="EMBL" id="BMKO01000003">
    <property type="protein sequence ID" value="GGE76106.1"/>
    <property type="molecule type" value="Genomic_DNA"/>
</dbReference>
<sequence>MMTAYAKALVQYAAQFGRLSEEEAEQRLDTWLAPSWRYRSTPPAAGTWVVSELTDTDD</sequence>
<keyword evidence="2" id="KW-1185">Reference proteome</keyword>
<gene>
    <name evidence="1" type="ORF">GCM10011520_15840</name>
</gene>
<dbReference type="Proteomes" id="UP000606498">
    <property type="component" value="Unassembled WGS sequence"/>
</dbReference>
<protein>
    <submittedName>
        <fullName evidence="1">Uncharacterized protein</fullName>
    </submittedName>
</protein>